<reference evidence="2" key="1">
    <citation type="submission" date="2020-08" db="EMBL/GenBank/DDBJ databases">
        <title>Genome public.</title>
        <authorList>
            <person name="Liu C."/>
            <person name="Sun Q."/>
        </authorList>
    </citation>
    <scope>NUCLEOTIDE SEQUENCE</scope>
    <source>
        <strain evidence="2">BX5</strain>
    </source>
</reference>
<name>A0A8J6J261_9FIRM</name>
<feature type="transmembrane region" description="Helical" evidence="1">
    <location>
        <begin position="32"/>
        <end position="54"/>
    </location>
</feature>
<proteinExistence type="predicted"/>
<dbReference type="AlphaFoldDB" id="A0A8J6J261"/>
<accession>A0A8J6J261</accession>
<evidence type="ECO:0000256" key="1">
    <source>
        <dbReference type="SAM" id="Phobius"/>
    </source>
</evidence>
<keyword evidence="3" id="KW-1185">Reference proteome</keyword>
<dbReference type="Proteomes" id="UP000602260">
    <property type="component" value="Unassembled WGS sequence"/>
</dbReference>
<protein>
    <submittedName>
        <fullName evidence="2">Uncharacterized protein</fullName>
    </submittedName>
</protein>
<gene>
    <name evidence="2" type="ORF">H8S55_02050</name>
</gene>
<dbReference type="EMBL" id="JACOPN010000001">
    <property type="protein sequence ID" value="MBC5716120.1"/>
    <property type="molecule type" value="Genomic_DNA"/>
</dbReference>
<keyword evidence="1" id="KW-0812">Transmembrane</keyword>
<dbReference type="RefSeq" id="WP_186877593.1">
    <property type="nucleotide sequence ID" value="NZ_JACOPN010000001.1"/>
</dbReference>
<organism evidence="2 3">
    <name type="scientific">Flintibacter faecis</name>
    <dbReference type="NCBI Taxonomy" id="2763047"/>
    <lineage>
        <taxon>Bacteria</taxon>
        <taxon>Bacillati</taxon>
        <taxon>Bacillota</taxon>
        <taxon>Clostridia</taxon>
        <taxon>Eubacteriales</taxon>
        <taxon>Flintibacter</taxon>
    </lineage>
</organism>
<evidence type="ECO:0000313" key="3">
    <source>
        <dbReference type="Proteomes" id="UP000602260"/>
    </source>
</evidence>
<feature type="transmembrane region" description="Helical" evidence="1">
    <location>
        <begin position="84"/>
        <end position="105"/>
    </location>
</feature>
<evidence type="ECO:0000313" key="2">
    <source>
        <dbReference type="EMBL" id="MBC5716120.1"/>
    </source>
</evidence>
<comment type="caution">
    <text evidence="2">The sequence shown here is derived from an EMBL/GenBank/DDBJ whole genome shotgun (WGS) entry which is preliminary data.</text>
</comment>
<sequence>MKTFLWRIFPVVLIAVRGLLKSRQALAIPVEVAIYIALVVWTVHTFLCQVYLWLKNHDLLPDVSALTARWFRFGYAGHTGQDGFTSGVFLFISALVIPLVAWGFCPF</sequence>
<keyword evidence="1" id="KW-0472">Membrane</keyword>
<feature type="transmembrane region" description="Helical" evidence="1">
    <location>
        <begin position="5"/>
        <end position="20"/>
    </location>
</feature>
<keyword evidence="1" id="KW-1133">Transmembrane helix</keyword>